<dbReference type="GO" id="GO:0008146">
    <property type="term" value="F:sulfotransferase activity"/>
    <property type="evidence" value="ECO:0007669"/>
    <property type="project" value="InterPro"/>
</dbReference>
<dbReference type="WBParaSite" id="MhA1_Contig494.frz3.gene1">
    <property type="protein sequence ID" value="MhA1_Contig494.frz3.gene1"/>
    <property type="gene ID" value="MhA1_Contig494.frz3.gene1"/>
</dbReference>
<evidence type="ECO:0000256" key="2">
    <source>
        <dbReference type="ARBA" id="ARBA00022679"/>
    </source>
</evidence>
<dbReference type="OMA" id="FCFRKGP"/>
<feature type="region of interest" description="Disordered" evidence="3">
    <location>
        <begin position="336"/>
        <end position="400"/>
    </location>
</feature>
<dbReference type="InterPro" id="IPR000863">
    <property type="entry name" value="Sulfotransferase_dom"/>
</dbReference>
<dbReference type="PANTHER" id="PTHR11783">
    <property type="entry name" value="SULFOTRANSFERASE SULT"/>
    <property type="match status" value="1"/>
</dbReference>
<comment type="similarity">
    <text evidence="1">Belongs to the sulfotransferase 1 family.</text>
</comment>
<evidence type="ECO:0000256" key="1">
    <source>
        <dbReference type="ARBA" id="ARBA00005771"/>
    </source>
</evidence>
<evidence type="ECO:0000313" key="5">
    <source>
        <dbReference type="Proteomes" id="UP000095281"/>
    </source>
</evidence>
<dbReference type="Pfam" id="PF00685">
    <property type="entry name" value="Sulfotransfer_1"/>
    <property type="match status" value="1"/>
</dbReference>
<evidence type="ECO:0000256" key="3">
    <source>
        <dbReference type="SAM" id="MobiDB-lite"/>
    </source>
</evidence>
<proteinExistence type="inferred from homology"/>
<evidence type="ECO:0000259" key="4">
    <source>
        <dbReference type="Pfam" id="PF00685"/>
    </source>
</evidence>
<keyword evidence="5" id="KW-1185">Reference proteome</keyword>
<dbReference type="InterPro" id="IPR027417">
    <property type="entry name" value="P-loop_NTPase"/>
</dbReference>
<organism evidence="5 6">
    <name type="scientific">Meloidogyne hapla</name>
    <name type="common">Root-knot nematode worm</name>
    <dbReference type="NCBI Taxonomy" id="6305"/>
    <lineage>
        <taxon>Eukaryota</taxon>
        <taxon>Metazoa</taxon>
        <taxon>Ecdysozoa</taxon>
        <taxon>Nematoda</taxon>
        <taxon>Chromadorea</taxon>
        <taxon>Rhabditida</taxon>
        <taxon>Tylenchina</taxon>
        <taxon>Tylenchomorpha</taxon>
        <taxon>Tylenchoidea</taxon>
        <taxon>Meloidogynidae</taxon>
        <taxon>Meloidogyninae</taxon>
        <taxon>Meloidogyne</taxon>
    </lineage>
</organism>
<sequence length="400" mass="46535">MPPKNIINKNNLLHLLNVEEAHLPLGHLTINENEKATKKIVYQPEGHPKQAIIDGEIWPPIFEVEAVRSAKSMQPLPSDVFVCTYPKCGTTWIQHICSQLLFCSGLIEYGPHQGKVAELCITSPMIERVGADYCNNLNHPRLLKTHFSHNNCPKNNLSKYIFACRNPKDCLISYYHHNKNFKIYDWADGNFDQFFQLFIEGKLAFGDYFEHLKSWLPQKKNNKNLLFLKYEDMLKDLKGTIILIAKFLGENSSKLIENNKILEKIIKESQLESMQQNQTRWFPGNALHNESFIRKGCARDWKNYLSREQSDLMDKLFKQRMAGTEAENWWKDEMRWEDEEEENEEFKQETEELETLNNDSGMESGDDEESCFDNNNRRDSVSSECYSTTSCSSSLDSSNF</sequence>
<reference evidence="6" key="1">
    <citation type="submission" date="2016-11" db="UniProtKB">
        <authorList>
            <consortium name="WormBaseParasite"/>
        </authorList>
    </citation>
    <scope>IDENTIFICATION</scope>
</reference>
<feature type="domain" description="Sulfotransferase" evidence="4">
    <location>
        <begin position="77"/>
        <end position="324"/>
    </location>
</feature>
<protein>
    <submittedName>
        <fullName evidence="6">Sulfotransfer_1 domain-containing protein</fullName>
    </submittedName>
</protein>
<feature type="compositionally biased region" description="Low complexity" evidence="3">
    <location>
        <begin position="382"/>
        <end position="400"/>
    </location>
</feature>
<evidence type="ECO:0000313" key="6">
    <source>
        <dbReference type="WBParaSite" id="MhA1_Contig494.frz3.gene1"/>
    </source>
</evidence>
<keyword evidence="2" id="KW-0808">Transferase</keyword>
<dbReference type="SUPFAM" id="SSF52540">
    <property type="entry name" value="P-loop containing nucleoside triphosphate hydrolases"/>
    <property type="match status" value="1"/>
</dbReference>
<dbReference type="AlphaFoldDB" id="A0A1I8BSP7"/>
<accession>A0A1I8BSP7</accession>
<dbReference type="Proteomes" id="UP000095281">
    <property type="component" value="Unplaced"/>
</dbReference>
<name>A0A1I8BSP7_MELHA</name>
<dbReference type="Gene3D" id="3.40.50.300">
    <property type="entry name" value="P-loop containing nucleotide triphosphate hydrolases"/>
    <property type="match status" value="1"/>
</dbReference>